<gene>
    <name evidence="2" type="ORF">Psi02_08950</name>
</gene>
<keyword evidence="3" id="KW-1185">Reference proteome</keyword>
<organism evidence="2 3">
    <name type="scientific">Planotetraspora silvatica</name>
    <dbReference type="NCBI Taxonomy" id="234614"/>
    <lineage>
        <taxon>Bacteria</taxon>
        <taxon>Bacillati</taxon>
        <taxon>Actinomycetota</taxon>
        <taxon>Actinomycetes</taxon>
        <taxon>Streptosporangiales</taxon>
        <taxon>Streptosporangiaceae</taxon>
        <taxon>Planotetraspora</taxon>
    </lineage>
</organism>
<proteinExistence type="predicted"/>
<dbReference type="EMBL" id="BOOQ01000003">
    <property type="protein sequence ID" value="GII44471.1"/>
    <property type="molecule type" value="Genomic_DNA"/>
</dbReference>
<dbReference type="RefSeq" id="WP_239094599.1">
    <property type="nucleotide sequence ID" value="NZ_BAAAKY010000004.1"/>
</dbReference>
<reference evidence="2" key="1">
    <citation type="submission" date="2021-01" db="EMBL/GenBank/DDBJ databases">
        <title>Whole genome shotgun sequence of Planotetraspora silvatica NBRC 100141.</title>
        <authorList>
            <person name="Komaki H."/>
            <person name="Tamura T."/>
        </authorList>
    </citation>
    <scope>NUCLEOTIDE SEQUENCE</scope>
    <source>
        <strain evidence="2">NBRC 100141</strain>
    </source>
</reference>
<protein>
    <recommendedName>
        <fullName evidence="4">WxL domain-containing protein</fullName>
    </recommendedName>
</protein>
<name>A0A8J3UHA6_9ACTN</name>
<accession>A0A8J3UHA6</accession>
<keyword evidence="1" id="KW-0732">Signal</keyword>
<dbReference type="Proteomes" id="UP000644610">
    <property type="component" value="Unassembled WGS sequence"/>
</dbReference>
<sequence>MRKSLLALAAGAGLVVAIASPVSAADTITTFTITAGALTITAPPTANLGTVASGATSVSAQLGTVTVTDTRGLLVATWTATVSSTAFTTGGGTPAETIANTAVNYSPGTATATSGLATFTPGTAGTLGTPRTAFTATLGVSNNSASWNPTVSVAIPAAAVAGTYTGTITHSVA</sequence>
<dbReference type="AlphaFoldDB" id="A0A8J3UHA6"/>
<evidence type="ECO:0008006" key="4">
    <source>
        <dbReference type="Google" id="ProtNLM"/>
    </source>
</evidence>
<evidence type="ECO:0000256" key="1">
    <source>
        <dbReference type="SAM" id="SignalP"/>
    </source>
</evidence>
<feature type="signal peptide" evidence="1">
    <location>
        <begin position="1"/>
        <end position="24"/>
    </location>
</feature>
<feature type="chain" id="PRO_5035163869" description="WxL domain-containing protein" evidence="1">
    <location>
        <begin position="25"/>
        <end position="173"/>
    </location>
</feature>
<comment type="caution">
    <text evidence="2">The sequence shown here is derived from an EMBL/GenBank/DDBJ whole genome shotgun (WGS) entry which is preliminary data.</text>
</comment>
<evidence type="ECO:0000313" key="3">
    <source>
        <dbReference type="Proteomes" id="UP000644610"/>
    </source>
</evidence>
<evidence type="ECO:0000313" key="2">
    <source>
        <dbReference type="EMBL" id="GII44471.1"/>
    </source>
</evidence>